<protein>
    <submittedName>
        <fullName evidence="1">Uncharacterized protein</fullName>
    </submittedName>
</protein>
<proteinExistence type="predicted"/>
<name>A0A369TPE7_9RHOB</name>
<dbReference type="RefSeq" id="WP_114509901.1">
    <property type="nucleotide sequence ID" value="NZ_QPMK01000003.1"/>
</dbReference>
<dbReference type="AlphaFoldDB" id="A0A369TPE7"/>
<organism evidence="1 2">
    <name type="scientific">Thalassococcus profundi</name>
    <dbReference type="NCBI Taxonomy" id="2282382"/>
    <lineage>
        <taxon>Bacteria</taxon>
        <taxon>Pseudomonadati</taxon>
        <taxon>Pseudomonadota</taxon>
        <taxon>Alphaproteobacteria</taxon>
        <taxon>Rhodobacterales</taxon>
        <taxon>Roseobacteraceae</taxon>
        <taxon>Thalassococcus</taxon>
    </lineage>
</organism>
<keyword evidence="2" id="KW-1185">Reference proteome</keyword>
<comment type="caution">
    <text evidence="1">The sequence shown here is derived from an EMBL/GenBank/DDBJ whole genome shotgun (WGS) entry which is preliminary data.</text>
</comment>
<evidence type="ECO:0000313" key="2">
    <source>
        <dbReference type="Proteomes" id="UP000253977"/>
    </source>
</evidence>
<dbReference type="Proteomes" id="UP000253977">
    <property type="component" value="Unassembled WGS sequence"/>
</dbReference>
<evidence type="ECO:0000313" key="1">
    <source>
        <dbReference type="EMBL" id="RDD67153.1"/>
    </source>
</evidence>
<gene>
    <name evidence="1" type="ORF">DU478_05280</name>
</gene>
<dbReference type="EMBL" id="QPMK01000003">
    <property type="protein sequence ID" value="RDD67153.1"/>
    <property type="molecule type" value="Genomic_DNA"/>
</dbReference>
<accession>A0A369TPE7</accession>
<reference evidence="1 2" key="1">
    <citation type="submission" date="2018-07" db="EMBL/GenBank/DDBJ databases">
        <title>Thalassococcus profundi sp. nov., a marine bacterium isolated from deep seawater of Okinawa Trough.</title>
        <authorList>
            <person name="Yu M."/>
        </authorList>
    </citation>
    <scope>NUCLEOTIDE SEQUENCE [LARGE SCALE GENOMIC DNA]</scope>
    <source>
        <strain evidence="1 2">WRAS1</strain>
    </source>
</reference>
<sequence length="249" mass="26230">MTLITYHNSTLILQSERLFSTTELGGILKSALHALGETGCDAATVTFTGVTVSGDSLEAALDVNLTRGGTELVLSLGGAGLPDKAVQARLAGLVYHLCAALPVTHIAWLETGTLLPRTRFMEALAPKFAAPAPAPVAPRRPTRTLADTNRPTARMHRRTLARMMPAVDGANRNGIPTPHRYDAHVRAYDANVKACMLRSADDSELAAMRAEHGVAGSNRLRVASIALTLAGVILATDTSNAMAGVLSVF</sequence>